<feature type="region of interest" description="Disordered" evidence="1">
    <location>
        <begin position="55"/>
        <end position="81"/>
    </location>
</feature>
<comment type="caution">
    <text evidence="3">The sequence shown here is derived from an EMBL/GenBank/DDBJ whole genome shotgun (WGS) entry which is preliminary data.</text>
</comment>
<feature type="region of interest" description="Disordered" evidence="1">
    <location>
        <begin position="593"/>
        <end position="630"/>
    </location>
</feature>
<accession>A0AAE0GUV5</accession>
<feature type="transmembrane region" description="Helical" evidence="2">
    <location>
        <begin position="637"/>
        <end position="658"/>
    </location>
</feature>
<keyword evidence="2" id="KW-0472">Membrane</keyword>
<dbReference type="Proteomes" id="UP001190700">
    <property type="component" value="Unassembled WGS sequence"/>
</dbReference>
<dbReference type="AlphaFoldDB" id="A0AAE0GUV5"/>
<name>A0AAE0GUV5_9CHLO</name>
<evidence type="ECO:0000313" key="3">
    <source>
        <dbReference type="EMBL" id="KAK3284516.1"/>
    </source>
</evidence>
<keyword evidence="2" id="KW-0812">Transmembrane</keyword>
<dbReference type="EMBL" id="LGRX02002256">
    <property type="protein sequence ID" value="KAK3284516.1"/>
    <property type="molecule type" value="Genomic_DNA"/>
</dbReference>
<evidence type="ECO:0000256" key="2">
    <source>
        <dbReference type="SAM" id="Phobius"/>
    </source>
</evidence>
<organism evidence="3 4">
    <name type="scientific">Cymbomonas tetramitiformis</name>
    <dbReference type="NCBI Taxonomy" id="36881"/>
    <lineage>
        <taxon>Eukaryota</taxon>
        <taxon>Viridiplantae</taxon>
        <taxon>Chlorophyta</taxon>
        <taxon>Pyramimonadophyceae</taxon>
        <taxon>Pyramimonadales</taxon>
        <taxon>Pyramimonadaceae</taxon>
        <taxon>Cymbomonas</taxon>
    </lineage>
</organism>
<keyword evidence="2" id="KW-1133">Transmembrane helix</keyword>
<protein>
    <submittedName>
        <fullName evidence="3">Uncharacterized protein</fullName>
    </submittedName>
</protein>
<gene>
    <name evidence="3" type="ORF">CYMTET_7837</name>
</gene>
<evidence type="ECO:0000313" key="4">
    <source>
        <dbReference type="Proteomes" id="UP001190700"/>
    </source>
</evidence>
<reference evidence="3 4" key="1">
    <citation type="journal article" date="2015" name="Genome Biol. Evol.">
        <title>Comparative Genomics of a Bacterivorous Green Alga Reveals Evolutionary Causalities and Consequences of Phago-Mixotrophic Mode of Nutrition.</title>
        <authorList>
            <person name="Burns J.A."/>
            <person name="Paasch A."/>
            <person name="Narechania A."/>
            <person name="Kim E."/>
        </authorList>
    </citation>
    <scope>NUCLEOTIDE SEQUENCE [LARGE SCALE GENOMIC DNA]</scope>
    <source>
        <strain evidence="3 4">PLY_AMNH</strain>
    </source>
</reference>
<evidence type="ECO:0000256" key="1">
    <source>
        <dbReference type="SAM" id="MobiDB-lite"/>
    </source>
</evidence>
<proteinExistence type="predicted"/>
<sequence>MALWLQVYVSRSYSGRRLMGVELDDDAMGFLFSAQPDSKEEEEQDMRRSLLAEGGPEDAGIFSAAPEDKDETGADSTGDTGFPLDGYTLTYYPMQRSDGSADYHIACAEQTATVDPEGTSGATSLSMRDDDCKKITLSEPFIMGQKSFSELYIGSNGYITFDYCDRSWWPSITSHYRRHRISGMFMDLNPSRGGAVSYKAVDDGLWVTFDSVPRYGRDAHTYTFQYKIFFDGRVKMTWEKYTEARKTTIVGISLGKYPRGWRSVDLLARNDAGIDCEVPAELEAQIPIEKRAPSQEFYYRAPATVSSAEEEDRDDDEAELSFAEAAGNKEEASEAMASRYDNRFDLSGKKLVWAPLSYAAYSMLCQEDGDMTSAALTPLSMGDDDSKYMSFGGATVPFFGVDYDGAYVGSNGYITFGRGDRTYYSHRYYHYRYPRLSCMFMDLNPSRGGSVGYVLMEDRLLVKFDGVPRYGSYRAGNVYTFQAELFFDGRLSCGYGAYTPNSRRTIVGVSAGARIPLYYNYFHLQNLNGGAVTTGCPDHWDSPGGTAIASTSPKDYDQEGLSLLSSSESDVVSNSPMCPYNAKLTVVGSSSINNGNTSTNTEITPASTPSSSAGGDGSSTEHDHDYTDEYGMTSGEVAGFTVVIIVLALGLLAMVLQVRSLNMKIEQMTAATIGNTNSKMQTVSGRQYSGENAL</sequence>
<keyword evidence="4" id="KW-1185">Reference proteome</keyword>
<feature type="compositionally biased region" description="Polar residues" evidence="1">
    <location>
        <begin position="602"/>
        <end position="613"/>
    </location>
</feature>